<comment type="catalytic activity">
    <reaction evidence="5 6">
        <text>octanoyl-[ACP] + L-lysyl-[protein] = N(6)-octanoyl-L-lysyl-[protein] + holo-[ACP] + H(+)</text>
        <dbReference type="Rhea" id="RHEA:17665"/>
        <dbReference type="Rhea" id="RHEA-COMP:9636"/>
        <dbReference type="Rhea" id="RHEA-COMP:9685"/>
        <dbReference type="Rhea" id="RHEA-COMP:9752"/>
        <dbReference type="Rhea" id="RHEA-COMP:9928"/>
        <dbReference type="ChEBI" id="CHEBI:15378"/>
        <dbReference type="ChEBI" id="CHEBI:29969"/>
        <dbReference type="ChEBI" id="CHEBI:64479"/>
        <dbReference type="ChEBI" id="CHEBI:78463"/>
        <dbReference type="ChEBI" id="CHEBI:78809"/>
        <dbReference type="EC" id="2.3.1.181"/>
    </reaction>
</comment>
<accession>A0A1L7CTV0</accession>
<dbReference type="RefSeq" id="WP_245797531.1">
    <property type="nucleotide sequence ID" value="NZ_CP009247.1"/>
</dbReference>
<dbReference type="EMBL" id="CP009247">
    <property type="protein sequence ID" value="APT89257.1"/>
    <property type="molecule type" value="Genomic_DNA"/>
</dbReference>
<feature type="compositionally biased region" description="Low complexity" evidence="10">
    <location>
        <begin position="182"/>
        <end position="206"/>
    </location>
</feature>
<dbReference type="UniPathway" id="UPA00538">
    <property type="reaction ID" value="UER00592"/>
</dbReference>
<dbReference type="GO" id="GO:0009249">
    <property type="term" value="P:protein lipoylation"/>
    <property type="evidence" value="ECO:0007669"/>
    <property type="project" value="InterPro"/>
</dbReference>
<evidence type="ECO:0000256" key="5">
    <source>
        <dbReference type="HAMAP-Rule" id="MF_00013"/>
    </source>
</evidence>
<keyword evidence="13" id="KW-1185">Reference proteome</keyword>
<keyword evidence="12" id="KW-0436">Ligase</keyword>
<gene>
    <name evidence="5" type="primary">lipB</name>
    <name evidence="12" type="ORF">CFRA_08305</name>
</gene>
<dbReference type="KEGG" id="cfk:CFRA_08305"/>
<dbReference type="STRING" id="1437875.CFRA_08305"/>
<comment type="pathway">
    <text evidence="1 5 6">Protein modification; protein lipoylation via endogenous pathway; protein N(6)-(lipoyl)lysine from octanoyl-[acyl-carrier-protein]: step 1/2.</text>
</comment>
<dbReference type="HAMAP" id="MF_00013">
    <property type="entry name" value="LipB"/>
    <property type="match status" value="1"/>
</dbReference>
<evidence type="ECO:0000256" key="3">
    <source>
        <dbReference type="ARBA" id="ARBA00023315"/>
    </source>
</evidence>
<dbReference type="InterPro" id="IPR020605">
    <property type="entry name" value="Octanoyltransferase_CS"/>
</dbReference>
<protein>
    <recommendedName>
        <fullName evidence="5 6">Octanoyltransferase</fullName>
        <ecNumber evidence="5 6">2.3.1.181</ecNumber>
    </recommendedName>
    <alternativeName>
        <fullName evidence="5">Lipoate-protein ligase B</fullName>
    </alternativeName>
    <alternativeName>
        <fullName evidence="5">Lipoyl/octanoyl transferase</fullName>
    </alternativeName>
    <alternativeName>
        <fullName evidence="5">Octanoyl-[acyl-carrier-protein]-protein N-octanoyltransferase</fullName>
    </alternativeName>
</protein>
<dbReference type="GO" id="GO:0016874">
    <property type="term" value="F:ligase activity"/>
    <property type="evidence" value="ECO:0007669"/>
    <property type="project" value="UniProtKB-KW"/>
</dbReference>
<feature type="binding site" evidence="5 8">
    <location>
        <begin position="87"/>
        <end position="94"/>
    </location>
    <ligand>
        <name>substrate</name>
    </ligand>
</feature>
<name>A0A1L7CTV0_9CORY</name>
<comment type="function">
    <text evidence="4 5 6">Catalyzes the transfer of endogenously produced octanoic acid from octanoyl-acyl-carrier-protein onto the lipoyl domains of lipoate-dependent enzymes. Lipoyl-ACP can also act as a substrate although octanoyl-ACP is likely to be the physiological substrate.</text>
</comment>
<dbReference type="GO" id="GO:0005737">
    <property type="term" value="C:cytoplasm"/>
    <property type="evidence" value="ECO:0007669"/>
    <property type="project" value="UniProtKB-SubCell"/>
</dbReference>
<evidence type="ECO:0000259" key="11">
    <source>
        <dbReference type="PROSITE" id="PS51733"/>
    </source>
</evidence>
<dbReference type="AlphaFoldDB" id="A0A1L7CTV0"/>
<evidence type="ECO:0000256" key="1">
    <source>
        <dbReference type="ARBA" id="ARBA00004821"/>
    </source>
</evidence>
<dbReference type="CDD" id="cd16444">
    <property type="entry name" value="LipB"/>
    <property type="match status" value="1"/>
</dbReference>
<dbReference type="PROSITE" id="PS01313">
    <property type="entry name" value="LIPB"/>
    <property type="match status" value="1"/>
</dbReference>
<evidence type="ECO:0000256" key="9">
    <source>
        <dbReference type="PIRSR" id="PIRSR016262-3"/>
    </source>
</evidence>
<dbReference type="Proteomes" id="UP000185434">
    <property type="component" value="Chromosome"/>
</dbReference>
<organism evidence="12 13">
    <name type="scientific">Corynebacterium frankenforstense DSM 45800</name>
    <dbReference type="NCBI Taxonomy" id="1437875"/>
    <lineage>
        <taxon>Bacteria</taxon>
        <taxon>Bacillati</taxon>
        <taxon>Actinomycetota</taxon>
        <taxon>Actinomycetes</taxon>
        <taxon>Mycobacteriales</taxon>
        <taxon>Corynebacteriaceae</taxon>
        <taxon>Corynebacterium</taxon>
    </lineage>
</organism>
<feature type="region of interest" description="Disordered" evidence="10">
    <location>
        <begin position="172"/>
        <end position="209"/>
    </location>
</feature>
<keyword evidence="3 5" id="KW-0012">Acyltransferase</keyword>
<evidence type="ECO:0000313" key="12">
    <source>
        <dbReference type="EMBL" id="APT89257.1"/>
    </source>
</evidence>
<proteinExistence type="inferred from homology"/>
<sequence>MTAPRDPFFPADRSIRSSSEPPEIRRLGTVDYLEAWHLQADLAAARHRGEIGDVILVLEHPSTYTAGKRTQPEDLPDNGLPVIDVDRGGRITWHGEGQLVVYPIIELADPVDVVDYVRRLEEALIQTVRRVGVPGAGRIDGRSGVWVPADPDDAGGHVSTEPGALPGTILTTGAGADAPAPEGNESAPGSAAAPEARAAGDGAGASLHRPDRKVAALGIRVTHGVTMHGLALNCSNTLEYYHHIVPCGIRDAGVTTLSEELGRDVSVEEMTEPLLGDLVDALEGRLRVADHSFGSAPDPTKGLPHRNHAHRAHH</sequence>
<dbReference type="PROSITE" id="PS51733">
    <property type="entry name" value="BPL_LPL_CATALYTIC"/>
    <property type="match status" value="1"/>
</dbReference>
<dbReference type="InterPro" id="IPR000544">
    <property type="entry name" value="Octanoyltransferase"/>
</dbReference>
<evidence type="ECO:0000256" key="6">
    <source>
        <dbReference type="PIRNR" id="PIRNR016262"/>
    </source>
</evidence>
<dbReference type="PANTHER" id="PTHR10993">
    <property type="entry name" value="OCTANOYLTRANSFERASE"/>
    <property type="match status" value="1"/>
</dbReference>
<dbReference type="PANTHER" id="PTHR10993:SF7">
    <property type="entry name" value="LIPOYLTRANSFERASE 2, MITOCHONDRIAL-RELATED"/>
    <property type="match status" value="1"/>
</dbReference>
<dbReference type="InterPro" id="IPR004143">
    <property type="entry name" value="BPL_LPL_catalytic"/>
</dbReference>
<feature type="domain" description="BPL/LPL catalytic" evidence="11">
    <location>
        <begin position="49"/>
        <end position="286"/>
    </location>
</feature>
<feature type="binding site" evidence="5 8">
    <location>
        <begin position="229"/>
        <end position="231"/>
    </location>
    <ligand>
        <name>substrate</name>
    </ligand>
</feature>
<evidence type="ECO:0000256" key="8">
    <source>
        <dbReference type="PIRSR" id="PIRSR016262-2"/>
    </source>
</evidence>
<dbReference type="Gene3D" id="3.30.930.10">
    <property type="entry name" value="Bira Bifunctional Protein, Domain 2"/>
    <property type="match status" value="1"/>
</dbReference>
<feature type="active site" description="Acyl-thioester intermediate" evidence="5 7">
    <location>
        <position position="247"/>
    </location>
</feature>
<evidence type="ECO:0000256" key="7">
    <source>
        <dbReference type="PIRSR" id="PIRSR016262-1"/>
    </source>
</evidence>
<dbReference type="EC" id="2.3.1.181" evidence="5 6"/>
<dbReference type="InterPro" id="IPR045864">
    <property type="entry name" value="aa-tRNA-synth_II/BPL/LPL"/>
</dbReference>
<comment type="similarity">
    <text evidence="5 6">Belongs to the LipB family.</text>
</comment>
<evidence type="ECO:0000256" key="2">
    <source>
        <dbReference type="ARBA" id="ARBA00022679"/>
    </source>
</evidence>
<feature type="compositionally biased region" description="Basic residues" evidence="10">
    <location>
        <begin position="303"/>
        <end position="314"/>
    </location>
</feature>
<feature type="site" description="Lowers pKa of active site Cys" evidence="5 9">
    <location>
        <position position="213"/>
    </location>
</feature>
<keyword evidence="2 5" id="KW-0808">Transferase</keyword>
<evidence type="ECO:0000313" key="13">
    <source>
        <dbReference type="Proteomes" id="UP000185434"/>
    </source>
</evidence>
<feature type="region of interest" description="Disordered" evidence="10">
    <location>
        <begin position="291"/>
        <end position="314"/>
    </location>
</feature>
<dbReference type="GO" id="GO:0033819">
    <property type="term" value="F:lipoyl(octanoyl) transferase activity"/>
    <property type="evidence" value="ECO:0007669"/>
    <property type="project" value="UniProtKB-EC"/>
</dbReference>
<dbReference type="SUPFAM" id="SSF55681">
    <property type="entry name" value="Class II aaRS and biotin synthetases"/>
    <property type="match status" value="1"/>
</dbReference>
<evidence type="ECO:0000256" key="4">
    <source>
        <dbReference type="ARBA" id="ARBA00024732"/>
    </source>
</evidence>
<feature type="binding site" evidence="5 8">
    <location>
        <begin position="216"/>
        <end position="218"/>
    </location>
    <ligand>
        <name>substrate</name>
    </ligand>
</feature>
<reference evidence="12 13" key="1">
    <citation type="submission" date="2014-08" db="EMBL/GenBank/DDBJ databases">
        <title>Complete genome sequence of Corynebacterium frankenforstense ST18(T) (=DSM 45800(T)), isolated from raw cow milk.</title>
        <authorList>
            <person name="Ruckert C."/>
            <person name="Albersmeier A."/>
            <person name="Winkler A."/>
            <person name="Lipski A."/>
            <person name="Kalinowski J."/>
        </authorList>
    </citation>
    <scope>NUCLEOTIDE SEQUENCE [LARGE SCALE GENOMIC DNA]</scope>
    <source>
        <strain evidence="12 13">ST18</strain>
    </source>
</reference>
<dbReference type="PIRSF" id="PIRSF016262">
    <property type="entry name" value="LPLase"/>
    <property type="match status" value="1"/>
</dbReference>
<dbReference type="NCBIfam" id="NF010925">
    <property type="entry name" value="PRK14345.1"/>
    <property type="match status" value="1"/>
</dbReference>
<keyword evidence="5" id="KW-0963">Cytoplasm</keyword>
<dbReference type="Pfam" id="PF21948">
    <property type="entry name" value="LplA-B_cat"/>
    <property type="match status" value="1"/>
</dbReference>
<comment type="subcellular location">
    <subcellularLocation>
        <location evidence="5">Cytoplasm</location>
    </subcellularLocation>
</comment>
<evidence type="ECO:0000256" key="10">
    <source>
        <dbReference type="SAM" id="MobiDB-lite"/>
    </source>
</evidence>
<comment type="miscellaneous">
    <text evidence="5">In the reaction, the free carboxyl group of octanoic acid is attached via an amide linkage to the epsilon-amino group of a specific lysine residue of lipoyl domains of lipoate-dependent enzymes.</text>
</comment>
<feature type="region of interest" description="Disordered" evidence="10">
    <location>
        <begin position="1"/>
        <end position="20"/>
    </location>
</feature>